<keyword evidence="2 6" id="KW-0812">Transmembrane</keyword>
<dbReference type="Gene3D" id="1.25.40.10">
    <property type="entry name" value="Tetratricopeptide repeat domain"/>
    <property type="match status" value="2"/>
</dbReference>
<feature type="transmembrane region" description="Helical" evidence="6">
    <location>
        <begin position="256"/>
        <end position="276"/>
    </location>
</feature>
<evidence type="ECO:0000256" key="2">
    <source>
        <dbReference type="ARBA" id="ARBA00022692"/>
    </source>
</evidence>
<keyword evidence="3 6" id="KW-1133">Transmembrane helix</keyword>
<dbReference type="SUPFAM" id="SSF48452">
    <property type="entry name" value="TPR-like"/>
    <property type="match status" value="1"/>
</dbReference>
<sequence>MNANKIIKVCDFIIESGFLAIVFFIPIIFDFSALTYNMVDIYKAVAFRAILTVILLVYVAKIFIENKLSFRGGRKIFWLALALLASFFISSLLSLHPDQSFWGNFYRQQGFYNYFHYLLFFVLLILNLNRIKQIRRIIIAAIAAASLSSVYGLIQYFNLDPVRWLENAIDLERIFSSLGQPNFFGHYLVLVLPLTFYALLFMAKSFLARFFVGLSLLTELFCLALTYSRAAWLGFLASTIILMSVWLIYKRHKKAALGLFGFILIGAAVAVGLNIIKPAGQTGALANNLVNRMKTTFDLRAGGSNRMRLNYWRASLQIIKRAEPLRLAWGYGPETLISVFMKYYQPDWGIHEAFNSSPDRAHNWFFDQILALGVLGLAATICFYAYLIYRAGRFLFLNPKPEADGWLLIFLLASLTAYSVNNFFSFSLFTNSVYLFLILAMVWSVIHLGEKEKTVNLNLARFSKTLIGAALLAVSAVYLYFNNINQAKAEIYYIKVLKSIKLADCRGALNNLERVVSLSPNSDYYQEKYLALALNCFLSVKDKAVQADIRDNILFHIQALNDKSLYDTRISLARCYSAFGFYYDRAYYAEAEQVLAKLIFDYPNYIAAYEVLAKQRMGQEDYGGAIEIYKQALGVLSPLDSPGLNRQHRLKIESVLVSLYESIGQAYLKIKNYDSAGAYFKKALKLDPYRATLYKNIADIDYLQGRLDQAIVLNRRGLMLNPGDYHWPLSLSLLYRDKKDLKKAGEYLDQALKLVPENAELKKYQQELENNISNRKTQNSKP</sequence>
<evidence type="ECO:0000259" key="7">
    <source>
        <dbReference type="Pfam" id="PF04932"/>
    </source>
</evidence>
<evidence type="ECO:0000256" key="1">
    <source>
        <dbReference type="ARBA" id="ARBA00004141"/>
    </source>
</evidence>
<feature type="transmembrane region" description="Helical" evidence="6">
    <location>
        <begin position="76"/>
        <end position="94"/>
    </location>
</feature>
<dbReference type="AlphaFoldDB" id="A0A1F5SZA1"/>
<dbReference type="PANTHER" id="PTHR37422">
    <property type="entry name" value="TEICHURONIC ACID BIOSYNTHESIS PROTEIN TUAE"/>
    <property type="match status" value="1"/>
</dbReference>
<dbReference type="PANTHER" id="PTHR37422:SF13">
    <property type="entry name" value="LIPOPOLYSACCHARIDE BIOSYNTHESIS PROTEIN PA4999-RELATED"/>
    <property type="match status" value="1"/>
</dbReference>
<feature type="transmembrane region" description="Helical" evidence="6">
    <location>
        <begin position="138"/>
        <end position="157"/>
    </location>
</feature>
<keyword evidence="4 6" id="KW-0472">Membrane</keyword>
<feature type="transmembrane region" description="Helical" evidence="6">
    <location>
        <begin position="207"/>
        <end position="226"/>
    </location>
</feature>
<dbReference type="SMART" id="SM00028">
    <property type="entry name" value="TPR"/>
    <property type="match status" value="5"/>
</dbReference>
<dbReference type="PROSITE" id="PS50293">
    <property type="entry name" value="TPR_REGION"/>
    <property type="match status" value="1"/>
</dbReference>
<proteinExistence type="predicted"/>
<dbReference type="PROSITE" id="PS50005">
    <property type="entry name" value="TPR"/>
    <property type="match status" value="2"/>
</dbReference>
<dbReference type="InterPro" id="IPR007016">
    <property type="entry name" value="O-antigen_ligase-rel_domated"/>
</dbReference>
<feature type="transmembrane region" description="Helical" evidence="6">
    <location>
        <begin position="41"/>
        <end position="64"/>
    </location>
</feature>
<dbReference type="Pfam" id="PF13181">
    <property type="entry name" value="TPR_8"/>
    <property type="match status" value="2"/>
</dbReference>
<evidence type="ECO:0000313" key="9">
    <source>
        <dbReference type="Proteomes" id="UP000176915"/>
    </source>
</evidence>
<feature type="transmembrane region" description="Helical" evidence="6">
    <location>
        <begin position="232"/>
        <end position="249"/>
    </location>
</feature>
<keyword evidence="5" id="KW-0802">TPR repeat</keyword>
<feature type="transmembrane region" description="Helical" evidence="6">
    <location>
        <begin position="462"/>
        <end position="481"/>
    </location>
</feature>
<reference evidence="8 9" key="1">
    <citation type="journal article" date="2016" name="Nat. Commun.">
        <title>Thousands of microbial genomes shed light on interconnected biogeochemical processes in an aquifer system.</title>
        <authorList>
            <person name="Anantharaman K."/>
            <person name="Brown C.T."/>
            <person name="Hug L.A."/>
            <person name="Sharon I."/>
            <person name="Castelle C.J."/>
            <person name="Probst A.J."/>
            <person name="Thomas B.C."/>
            <person name="Singh A."/>
            <person name="Wilkins M.J."/>
            <person name="Karaoz U."/>
            <person name="Brodie E.L."/>
            <person name="Williams K.H."/>
            <person name="Hubbard S.S."/>
            <person name="Banfield J.F."/>
        </authorList>
    </citation>
    <scope>NUCLEOTIDE SEQUENCE [LARGE SCALE GENOMIC DNA]</scope>
</reference>
<feature type="domain" description="O-antigen ligase-related" evidence="7">
    <location>
        <begin position="216"/>
        <end position="380"/>
    </location>
</feature>
<name>A0A1F5SZA1_9BACT</name>
<dbReference type="InterPro" id="IPR051533">
    <property type="entry name" value="WaaL-like"/>
</dbReference>
<feature type="transmembrane region" description="Helical" evidence="6">
    <location>
        <begin position="114"/>
        <end position="131"/>
    </location>
</feature>
<dbReference type="Pfam" id="PF04932">
    <property type="entry name" value="Wzy_C"/>
    <property type="match status" value="1"/>
</dbReference>
<dbReference type="EMBL" id="MFFY01000008">
    <property type="protein sequence ID" value="OGF32047.1"/>
    <property type="molecule type" value="Genomic_DNA"/>
</dbReference>
<feature type="transmembrane region" description="Helical" evidence="6">
    <location>
        <begin position="12"/>
        <end position="29"/>
    </location>
</feature>
<dbReference type="InterPro" id="IPR019734">
    <property type="entry name" value="TPR_rpt"/>
</dbReference>
<feature type="transmembrane region" description="Helical" evidence="6">
    <location>
        <begin position="369"/>
        <end position="389"/>
    </location>
</feature>
<comment type="subcellular location">
    <subcellularLocation>
        <location evidence="1">Membrane</location>
        <topology evidence="1">Multi-pass membrane protein</topology>
    </subcellularLocation>
</comment>
<feature type="repeat" description="TPR" evidence="5">
    <location>
        <begin position="725"/>
        <end position="758"/>
    </location>
</feature>
<evidence type="ECO:0000256" key="3">
    <source>
        <dbReference type="ARBA" id="ARBA00022989"/>
    </source>
</evidence>
<accession>A0A1F5SZA1</accession>
<comment type="caution">
    <text evidence="8">The sequence shown here is derived from an EMBL/GenBank/DDBJ whole genome shotgun (WGS) entry which is preliminary data.</text>
</comment>
<feature type="transmembrane region" description="Helical" evidence="6">
    <location>
        <begin position="401"/>
        <end position="420"/>
    </location>
</feature>
<evidence type="ECO:0000313" key="8">
    <source>
        <dbReference type="EMBL" id="OGF32047.1"/>
    </source>
</evidence>
<feature type="transmembrane region" description="Helical" evidence="6">
    <location>
        <begin position="432"/>
        <end position="450"/>
    </location>
</feature>
<dbReference type="Proteomes" id="UP000176915">
    <property type="component" value="Unassembled WGS sequence"/>
</dbReference>
<feature type="repeat" description="TPR" evidence="5">
    <location>
        <begin position="657"/>
        <end position="690"/>
    </location>
</feature>
<dbReference type="InterPro" id="IPR011990">
    <property type="entry name" value="TPR-like_helical_dom_sf"/>
</dbReference>
<gene>
    <name evidence="8" type="ORF">A3H09_01255</name>
</gene>
<organism evidence="8 9">
    <name type="scientific">Candidatus Falkowbacteria bacterium RIFCSPLOWO2_12_FULL_45_13</name>
    <dbReference type="NCBI Taxonomy" id="1797991"/>
    <lineage>
        <taxon>Bacteria</taxon>
        <taxon>Candidatus Falkowiibacteriota</taxon>
    </lineage>
</organism>
<evidence type="ECO:0000256" key="6">
    <source>
        <dbReference type="SAM" id="Phobius"/>
    </source>
</evidence>
<protein>
    <recommendedName>
        <fullName evidence="7">O-antigen ligase-related domain-containing protein</fullName>
    </recommendedName>
</protein>
<dbReference type="GO" id="GO:0016020">
    <property type="term" value="C:membrane"/>
    <property type="evidence" value="ECO:0007669"/>
    <property type="project" value="UniProtKB-SubCell"/>
</dbReference>
<evidence type="ECO:0000256" key="4">
    <source>
        <dbReference type="ARBA" id="ARBA00023136"/>
    </source>
</evidence>
<feature type="transmembrane region" description="Helical" evidence="6">
    <location>
        <begin position="183"/>
        <end position="200"/>
    </location>
</feature>
<evidence type="ECO:0000256" key="5">
    <source>
        <dbReference type="PROSITE-ProRule" id="PRU00339"/>
    </source>
</evidence>